<comment type="caution">
    <text evidence="1">The sequence shown here is derived from an EMBL/GenBank/DDBJ whole genome shotgun (WGS) entry which is preliminary data.</text>
</comment>
<reference evidence="1" key="1">
    <citation type="journal article" date="2023" name="Nat. Commun.">
        <title>Diploid and tetraploid genomes of Acorus and the evolution of monocots.</title>
        <authorList>
            <person name="Ma L."/>
            <person name="Liu K.W."/>
            <person name="Li Z."/>
            <person name="Hsiao Y.Y."/>
            <person name="Qi Y."/>
            <person name="Fu T."/>
            <person name="Tang G.D."/>
            <person name="Zhang D."/>
            <person name="Sun W.H."/>
            <person name="Liu D.K."/>
            <person name="Li Y."/>
            <person name="Chen G.Z."/>
            <person name="Liu X.D."/>
            <person name="Liao X.Y."/>
            <person name="Jiang Y.T."/>
            <person name="Yu X."/>
            <person name="Hao Y."/>
            <person name="Huang J."/>
            <person name="Zhao X.W."/>
            <person name="Ke S."/>
            <person name="Chen Y.Y."/>
            <person name="Wu W.L."/>
            <person name="Hsu J.L."/>
            <person name="Lin Y.F."/>
            <person name="Huang M.D."/>
            <person name="Li C.Y."/>
            <person name="Huang L."/>
            <person name="Wang Z.W."/>
            <person name="Zhao X."/>
            <person name="Zhong W.Y."/>
            <person name="Peng D.H."/>
            <person name="Ahmad S."/>
            <person name="Lan S."/>
            <person name="Zhang J.S."/>
            <person name="Tsai W.C."/>
            <person name="Van de Peer Y."/>
            <person name="Liu Z.J."/>
        </authorList>
    </citation>
    <scope>NUCLEOTIDE SEQUENCE</scope>
    <source>
        <strain evidence="1">CP</strain>
    </source>
</reference>
<organism evidence="1 2">
    <name type="scientific">Acorus calamus</name>
    <name type="common">Sweet flag</name>
    <dbReference type="NCBI Taxonomy" id="4465"/>
    <lineage>
        <taxon>Eukaryota</taxon>
        <taxon>Viridiplantae</taxon>
        <taxon>Streptophyta</taxon>
        <taxon>Embryophyta</taxon>
        <taxon>Tracheophyta</taxon>
        <taxon>Spermatophyta</taxon>
        <taxon>Magnoliopsida</taxon>
        <taxon>Liliopsida</taxon>
        <taxon>Acoraceae</taxon>
        <taxon>Acorus</taxon>
    </lineage>
</organism>
<proteinExistence type="predicted"/>
<evidence type="ECO:0000313" key="1">
    <source>
        <dbReference type="EMBL" id="KAK1325147.1"/>
    </source>
</evidence>
<dbReference type="EMBL" id="JAUJYO010000001">
    <property type="protein sequence ID" value="KAK1325147.1"/>
    <property type="molecule type" value="Genomic_DNA"/>
</dbReference>
<gene>
    <name evidence="1" type="ORF">QJS10_CPA01g01922</name>
</gene>
<evidence type="ECO:0000313" key="2">
    <source>
        <dbReference type="Proteomes" id="UP001180020"/>
    </source>
</evidence>
<sequence length="68" mass="7953">MGKQLWETMEALIVCNKCGRRAKGDRSKKEKIWQSFIPTMIWTIWLSRNQVVFKGSSMALDNSTEKFI</sequence>
<protein>
    <submittedName>
        <fullName evidence="1">Uncharacterized protein</fullName>
    </submittedName>
</protein>
<keyword evidence="2" id="KW-1185">Reference proteome</keyword>
<reference evidence="1" key="2">
    <citation type="submission" date="2023-06" db="EMBL/GenBank/DDBJ databases">
        <authorList>
            <person name="Ma L."/>
            <person name="Liu K.-W."/>
            <person name="Li Z."/>
            <person name="Hsiao Y.-Y."/>
            <person name="Qi Y."/>
            <person name="Fu T."/>
            <person name="Tang G."/>
            <person name="Zhang D."/>
            <person name="Sun W.-H."/>
            <person name="Liu D.-K."/>
            <person name="Li Y."/>
            <person name="Chen G.-Z."/>
            <person name="Liu X.-D."/>
            <person name="Liao X.-Y."/>
            <person name="Jiang Y.-T."/>
            <person name="Yu X."/>
            <person name="Hao Y."/>
            <person name="Huang J."/>
            <person name="Zhao X.-W."/>
            <person name="Ke S."/>
            <person name="Chen Y.-Y."/>
            <person name="Wu W.-L."/>
            <person name="Hsu J.-L."/>
            <person name="Lin Y.-F."/>
            <person name="Huang M.-D."/>
            <person name="Li C.-Y."/>
            <person name="Huang L."/>
            <person name="Wang Z.-W."/>
            <person name="Zhao X."/>
            <person name="Zhong W.-Y."/>
            <person name="Peng D.-H."/>
            <person name="Ahmad S."/>
            <person name="Lan S."/>
            <person name="Zhang J.-S."/>
            <person name="Tsai W.-C."/>
            <person name="Van De Peer Y."/>
            <person name="Liu Z.-J."/>
        </authorList>
    </citation>
    <scope>NUCLEOTIDE SEQUENCE</scope>
    <source>
        <strain evidence="1">CP</strain>
        <tissue evidence="1">Leaves</tissue>
    </source>
</reference>
<dbReference type="Proteomes" id="UP001180020">
    <property type="component" value="Unassembled WGS sequence"/>
</dbReference>
<accession>A0AAV9FKJ2</accession>
<dbReference type="AlphaFoldDB" id="A0AAV9FKJ2"/>
<name>A0AAV9FKJ2_ACOCL</name>